<organism evidence="3 4">
    <name type="scientific">Shewanella hanedai</name>
    <name type="common">Alteromonas hanedai</name>
    <dbReference type="NCBI Taxonomy" id="25"/>
    <lineage>
        <taxon>Bacteria</taxon>
        <taxon>Pseudomonadati</taxon>
        <taxon>Pseudomonadota</taxon>
        <taxon>Gammaproteobacteria</taxon>
        <taxon>Alteromonadales</taxon>
        <taxon>Shewanellaceae</taxon>
        <taxon>Shewanella</taxon>
    </lineage>
</organism>
<sequence length="116" mass="12588">MSKALAGSIILSCVLTMPAFAAYTGPGVETLVNNAKDASNAKDEAPVELTGYLVKSLGDEHYLFRDNTGDVEVEIDNALWRNIEVSSENKVILRGEVDDDWQGIEIEIDSLTLVTS</sequence>
<dbReference type="OrthoDB" id="598245at2"/>
<feature type="chain" id="PRO_5022122226" evidence="2">
    <location>
        <begin position="22"/>
        <end position="116"/>
    </location>
</feature>
<accession>A0A553JMM1</accession>
<evidence type="ECO:0000256" key="1">
    <source>
        <dbReference type="ARBA" id="ARBA00022729"/>
    </source>
</evidence>
<evidence type="ECO:0000313" key="4">
    <source>
        <dbReference type="Proteomes" id="UP000318126"/>
    </source>
</evidence>
<evidence type="ECO:0000256" key="2">
    <source>
        <dbReference type="SAM" id="SignalP"/>
    </source>
</evidence>
<gene>
    <name evidence="3" type="ORF">FN961_13635</name>
</gene>
<keyword evidence="4" id="KW-1185">Reference proteome</keyword>
<proteinExistence type="predicted"/>
<dbReference type="RefSeq" id="WP_144040730.1">
    <property type="nucleotide sequence ID" value="NZ_BMPL01000016.1"/>
</dbReference>
<comment type="caution">
    <text evidence="3">The sequence shown here is derived from an EMBL/GenBank/DDBJ whole genome shotgun (WGS) entry which is preliminary data.</text>
</comment>
<dbReference type="Pfam" id="PF04076">
    <property type="entry name" value="BOF"/>
    <property type="match status" value="1"/>
</dbReference>
<reference evidence="4" key="1">
    <citation type="submission" date="2019-07" db="EMBL/GenBank/DDBJ databases">
        <title>Shewanella sp. YLB-08 draft genomic sequence.</title>
        <authorList>
            <person name="Yu L."/>
        </authorList>
    </citation>
    <scope>NUCLEOTIDE SEQUENCE [LARGE SCALE GENOMIC DNA]</scope>
    <source>
        <strain evidence="4">JCM 20706</strain>
    </source>
</reference>
<dbReference type="AlphaFoldDB" id="A0A553JMM1"/>
<dbReference type="InterPro" id="IPR036700">
    <property type="entry name" value="BOBF_sf"/>
</dbReference>
<name>A0A553JMM1_SHEHA</name>
<evidence type="ECO:0000313" key="3">
    <source>
        <dbReference type="EMBL" id="TRY13718.1"/>
    </source>
</evidence>
<feature type="signal peptide" evidence="2">
    <location>
        <begin position="1"/>
        <end position="21"/>
    </location>
</feature>
<keyword evidence="1 2" id="KW-0732">Signal</keyword>
<dbReference type="SUPFAM" id="SSF101756">
    <property type="entry name" value="Hypothetical protein YgiW"/>
    <property type="match status" value="1"/>
</dbReference>
<dbReference type="NCBIfam" id="NF033674">
    <property type="entry name" value="stress_OB_fold"/>
    <property type="match status" value="1"/>
</dbReference>
<protein>
    <submittedName>
        <fullName evidence="3">NirD/YgiW/YdeI family stress tolerance protein</fullName>
    </submittedName>
</protein>
<dbReference type="PANTHER" id="PTHR36571">
    <property type="entry name" value="PROTEIN YGIW"/>
    <property type="match status" value="1"/>
</dbReference>
<dbReference type="InterPro" id="IPR005220">
    <property type="entry name" value="CarO-like"/>
</dbReference>
<dbReference type="PANTHER" id="PTHR36571:SF1">
    <property type="entry name" value="PROTEIN YGIW"/>
    <property type="match status" value="1"/>
</dbReference>
<dbReference type="Gene3D" id="2.40.50.200">
    <property type="entry name" value="Bacterial OB-fold"/>
    <property type="match status" value="1"/>
</dbReference>
<dbReference type="Proteomes" id="UP000318126">
    <property type="component" value="Unassembled WGS sequence"/>
</dbReference>
<dbReference type="EMBL" id="VKGK01000016">
    <property type="protein sequence ID" value="TRY13718.1"/>
    <property type="molecule type" value="Genomic_DNA"/>
</dbReference>